<dbReference type="InterPro" id="IPR005720">
    <property type="entry name" value="Dihydroorotate_DH_cat"/>
</dbReference>
<evidence type="ECO:0000256" key="4">
    <source>
        <dbReference type="ARBA" id="ARBA00022643"/>
    </source>
</evidence>
<dbReference type="Gene3D" id="3.20.20.70">
    <property type="entry name" value="Aldolase class I"/>
    <property type="match status" value="1"/>
</dbReference>
<name>A0A3B0U327_9ZZZZ</name>
<evidence type="ECO:0000256" key="5">
    <source>
        <dbReference type="ARBA" id="ARBA00022975"/>
    </source>
</evidence>
<gene>
    <name evidence="8" type="ORF">MNBD_BACTEROID01-694</name>
</gene>
<dbReference type="SUPFAM" id="SSF51395">
    <property type="entry name" value="FMN-linked oxidoreductases"/>
    <property type="match status" value="1"/>
</dbReference>
<dbReference type="GO" id="GO:0002058">
    <property type="term" value="F:uracil binding"/>
    <property type="evidence" value="ECO:0007669"/>
    <property type="project" value="TreeGrafter"/>
</dbReference>
<evidence type="ECO:0000256" key="1">
    <source>
        <dbReference type="ARBA" id="ARBA00001917"/>
    </source>
</evidence>
<dbReference type="InterPro" id="IPR012135">
    <property type="entry name" value="Dihydroorotate_DH_1_2"/>
</dbReference>
<evidence type="ECO:0000256" key="6">
    <source>
        <dbReference type="ARBA" id="ARBA00023002"/>
    </source>
</evidence>
<keyword evidence="6" id="KW-0560">Oxidoreductase</keyword>
<comment type="cofactor">
    <cofactor evidence="1">
        <name>FMN</name>
        <dbReference type="ChEBI" id="CHEBI:58210"/>
    </cofactor>
</comment>
<evidence type="ECO:0000313" key="8">
    <source>
        <dbReference type="EMBL" id="VAW20027.1"/>
    </source>
</evidence>
<dbReference type="GO" id="GO:0006210">
    <property type="term" value="P:thymine catabolic process"/>
    <property type="evidence" value="ECO:0007669"/>
    <property type="project" value="TreeGrafter"/>
</dbReference>
<reference evidence="8" key="1">
    <citation type="submission" date="2018-06" db="EMBL/GenBank/DDBJ databases">
        <authorList>
            <person name="Zhirakovskaya E."/>
        </authorList>
    </citation>
    <scope>NUCLEOTIDE SEQUENCE</scope>
</reference>
<keyword evidence="4" id="KW-0288">FMN</keyword>
<dbReference type="PANTHER" id="PTHR43073:SF2">
    <property type="entry name" value="DIHYDROPYRIMIDINE DEHYDROGENASE [NADP(+)]"/>
    <property type="match status" value="1"/>
</dbReference>
<accession>A0A3B0U327</accession>
<dbReference type="GO" id="GO:0017113">
    <property type="term" value="F:dihydropyrimidine dehydrogenase (NADP+) activity"/>
    <property type="evidence" value="ECO:0007669"/>
    <property type="project" value="TreeGrafter"/>
</dbReference>
<dbReference type="Pfam" id="PF01180">
    <property type="entry name" value="DHO_dh"/>
    <property type="match status" value="1"/>
</dbReference>
<keyword evidence="3" id="KW-0285">Flavoprotein</keyword>
<feature type="domain" description="Dihydroorotate dehydrogenase catalytic" evidence="7">
    <location>
        <begin position="4"/>
        <end position="289"/>
    </location>
</feature>
<sequence length="337" mass="37870">MADLSTTYMGIRLKNPLILGACNLVSKPDVIKQVVESGIGAIVYKSLFEEQIQLENLQMDEAMSEYEDRNAEMTRLFPRLGHAGPKEHLYNVKKLKDSVDVPVFASLNAIYEPTWVEYAKELEATGIDGLEINLYAVPGYFEVAGQSVEDKQAQIVSAVKSAVSIPVSVKIGLFYTNPLNFIKKVDEAGADAYVLFNRFFQPEIDIEKEEYNYPWELSSPKDYMMAIRFAGLLYGNLDGSICTSRGIYTAGDVVKMILAGADGVQVVSTIYKNSPSVVSDILAGLNEWMEKKGYKTLGDFRGKLSRKSMKDPFIYRRAQYVDILMRSEEIFKKYPMV</sequence>
<dbReference type="PIRSF" id="PIRSF000164">
    <property type="entry name" value="DHO_oxidase"/>
    <property type="match status" value="1"/>
</dbReference>
<keyword evidence="5" id="KW-0665">Pyrimidine biosynthesis</keyword>
<dbReference type="NCBIfam" id="NF005741">
    <property type="entry name" value="PRK07565.1"/>
    <property type="match status" value="1"/>
</dbReference>
<comment type="pathway">
    <text evidence="2">Pyrimidine metabolism; UMP biosynthesis via de novo pathway.</text>
</comment>
<evidence type="ECO:0000259" key="7">
    <source>
        <dbReference type="Pfam" id="PF01180"/>
    </source>
</evidence>
<dbReference type="AlphaFoldDB" id="A0A3B0U327"/>
<organism evidence="8">
    <name type="scientific">hydrothermal vent metagenome</name>
    <dbReference type="NCBI Taxonomy" id="652676"/>
    <lineage>
        <taxon>unclassified sequences</taxon>
        <taxon>metagenomes</taxon>
        <taxon>ecological metagenomes</taxon>
    </lineage>
</organism>
<dbReference type="InterPro" id="IPR013785">
    <property type="entry name" value="Aldolase_TIM"/>
</dbReference>
<dbReference type="PANTHER" id="PTHR43073">
    <property type="entry name" value="DIHYDROPYRIMIDINE DEHYDROGENASE [NADP(+)]"/>
    <property type="match status" value="1"/>
</dbReference>
<dbReference type="GO" id="GO:0004152">
    <property type="term" value="F:dihydroorotate dehydrogenase activity"/>
    <property type="evidence" value="ECO:0007669"/>
    <property type="project" value="InterPro"/>
</dbReference>
<protein>
    <submittedName>
        <fullName evidence="8">Dihydropyrimidine dehydrogenase [NADP+], similar to dihydroorotate dehydrogenase</fullName>
    </submittedName>
</protein>
<dbReference type="GO" id="GO:0006212">
    <property type="term" value="P:uracil catabolic process"/>
    <property type="evidence" value="ECO:0007669"/>
    <property type="project" value="TreeGrafter"/>
</dbReference>
<evidence type="ECO:0000256" key="3">
    <source>
        <dbReference type="ARBA" id="ARBA00022630"/>
    </source>
</evidence>
<dbReference type="GO" id="GO:0050661">
    <property type="term" value="F:NADP binding"/>
    <property type="evidence" value="ECO:0007669"/>
    <property type="project" value="TreeGrafter"/>
</dbReference>
<dbReference type="EMBL" id="UOEP01000111">
    <property type="protein sequence ID" value="VAW20027.1"/>
    <property type="molecule type" value="Genomic_DNA"/>
</dbReference>
<dbReference type="GO" id="GO:0044205">
    <property type="term" value="P:'de novo' UMP biosynthetic process"/>
    <property type="evidence" value="ECO:0007669"/>
    <property type="project" value="UniProtKB-UniPathway"/>
</dbReference>
<evidence type="ECO:0000256" key="2">
    <source>
        <dbReference type="ARBA" id="ARBA00004725"/>
    </source>
</evidence>
<proteinExistence type="predicted"/>
<dbReference type="GO" id="GO:0005737">
    <property type="term" value="C:cytoplasm"/>
    <property type="evidence" value="ECO:0007669"/>
    <property type="project" value="InterPro"/>
</dbReference>
<dbReference type="UniPathway" id="UPA00070"/>